<dbReference type="SUPFAM" id="SSF48498">
    <property type="entry name" value="Tetracyclin repressor-like, C-terminal domain"/>
    <property type="match status" value="1"/>
</dbReference>
<evidence type="ECO:0000313" key="7">
    <source>
        <dbReference type="EMBL" id="MDH6217501.1"/>
    </source>
</evidence>
<dbReference type="InterPro" id="IPR050109">
    <property type="entry name" value="HTH-type_TetR-like_transc_reg"/>
</dbReference>
<dbReference type="PANTHER" id="PTHR30055:SF151">
    <property type="entry name" value="TRANSCRIPTIONAL REGULATORY PROTEIN"/>
    <property type="match status" value="1"/>
</dbReference>
<evidence type="ECO:0000259" key="6">
    <source>
        <dbReference type="PROSITE" id="PS50977"/>
    </source>
</evidence>
<keyword evidence="1" id="KW-0805">Transcription regulation</keyword>
<dbReference type="Gene3D" id="1.10.10.60">
    <property type="entry name" value="Homeodomain-like"/>
    <property type="match status" value="1"/>
</dbReference>
<proteinExistence type="predicted"/>
<sequence length="246" mass="27163">MWRGARNRPGENAPVGDEPSQEPRKRAVGRPRRIEADQIVAVARRILQEEGVEAVSMRRVAKEVGATPMALYHHVRDKDELLMLTLSGMAASIPRPVLPDDPRERIVTIALHTYTGISRFSWIVDVLSLGDLTDRSALWIPEQIIGAAVECGLSPTEAVHVYRTIWYVVYGALVFHRAEERRAAAPDRRPFMSSLVTEEDAGEFPHLAVVAGRWEEITGGYDIEGQLRGVVDGLLPTGGRTASPDA</sequence>
<dbReference type="PRINTS" id="PR00455">
    <property type="entry name" value="HTHTETR"/>
</dbReference>
<dbReference type="InterPro" id="IPR001647">
    <property type="entry name" value="HTH_TetR"/>
</dbReference>
<keyword evidence="3" id="KW-0804">Transcription</keyword>
<organism evidence="7 8">
    <name type="scientific">Streptomyces pseudovenezuelae</name>
    <dbReference type="NCBI Taxonomy" id="67350"/>
    <lineage>
        <taxon>Bacteria</taxon>
        <taxon>Bacillati</taxon>
        <taxon>Actinomycetota</taxon>
        <taxon>Actinomycetes</taxon>
        <taxon>Kitasatosporales</taxon>
        <taxon>Streptomycetaceae</taxon>
        <taxon>Streptomyces</taxon>
        <taxon>Streptomyces aurantiacus group</taxon>
    </lineage>
</organism>
<evidence type="ECO:0000256" key="1">
    <source>
        <dbReference type="ARBA" id="ARBA00023015"/>
    </source>
</evidence>
<protein>
    <submittedName>
        <fullName evidence="7">AcrR family transcriptional regulator</fullName>
    </submittedName>
</protein>
<dbReference type="PANTHER" id="PTHR30055">
    <property type="entry name" value="HTH-TYPE TRANSCRIPTIONAL REGULATOR RUTR"/>
    <property type="match status" value="1"/>
</dbReference>
<evidence type="ECO:0000313" key="8">
    <source>
        <dbReference type="Proteomes" id="UP001160499"/>
    </source>
</evidence>
<keyword evidence="2 4" id="KW-0238">DNA-binding</keyword>
<dbReference type="SUPFAM" id="SSF46689">
    <property type="entry name" value="Homeodomain-like"/>
    <property type="match status" value="1"/>
</dbReference>
<feature type="DNA-binding region" description="H-T-H motif" evidence="4">
    <location>
        <begin position="56"/>
        <end position="75"/>
    </location>
</feature>
<evidence type="ECO:0000256" key="4">
    <source>
        <dbReference type="PROSITE-ProRule" id="PRU00335"/>
    </source>
</evidence>
<evidence type="ECO:0000256" key="2">
    <source>
        <dbReference type="ARBA" id="ARBA00023125"/>
    </source>
</evidence>
<comment type="caution">
    <text evidence="7">The sequence shown here is derived from an EMBL/GenBank/DDBJ whole genome shotgun (WGS) entry which is preliminary data.</text>
</comment>
<dbReference type="EMBL" id="JARXVH010000007">
    <property type="protein sequence ID" value="MDH6217501.1"/>
    <property type="molecule type" value="Genomic_DNA"/>
</dbReference>
<reference evidence="7 8" key="1">
    <citation type="submission" date="2023-04" db="EMBL/GenBank/DDBJ databases">
        <title>Forest soil microbial communities from Buena Vista Peninsula, Colon Province, Panama.</title>
        <authorList>
            <person name="Bouskill N."/>
        </authorList>
    </citation>
    <scope>NUCLEOTIDE SEQUENCE [LARGE SCALE GENOMIC DNA]</scope>
    <source>
        <strain evidence="7 8">GGS1</strain>
    </source>
</reference>
<name>A0ABT6LMH9_9ACTN</name>
<dbReference type="Pfam" id="PF02909">
    <property type="entry name" value="TetR_C_1"/>
    <property type="match status" value="1"/>
</dbReference>
<dbReference type="InterPro" id="IPR036271">
    <property type="entry name" value="Tet_transcr_reg_TetR-rel_C_sf"/>
</dbReference>
<dbReference type="Proteomes" id="UP001160499">
    <property type="component" value="Unassembled WGS sequence"/>
</dbReference>
<evidence type="ECO:0000256" key="5">
    <source>
        <dbReference type="SAM" id="MobiDB-lite"/>
    </source>
</evidence>
<feature type="region of interest" description="Disordered" evidence="5">
    <location>
        <begin position="1"/>
        <end position="30"/>
    </location>
</feature>
<keyword evidence="8" id="KW-1185">Reference proteome</keyword>
<evidence type="ECO:0000256" key="3">
    <source>
        <dbReference type="ARBA" id="ARBA00023163"/>
    </source>
</evidence>
<feature type="domain" description="HTH tetR-type" evidence="6">
    <location>
        <begin position="33"/>
        <end position="93"/>
    </location>
</feature>
<dbReference type="Pfam" id="PF00440">
    <property type="entry name" value="TetR_N"/>
    <property type="match status" value="1"/>
</dbReference>
<accession>A0ABT6LMH9</accession>
<dbReference type="Gene3D" id="1.10.357.10">
    <property type="entry name" value="Tetracycline Repressor, domain 2"/>
    <property type="match status" value="1"/>
</dbReference>
<dbReference type="PROSITE" id="PS50977">
    <property type="entry name" value="HTH_TETR_2"/>
    <property type="match status" value="1"/>
</dbReference>
<dbReference type="InterPro" id="IPR004111">
    <property type="entry name" value="Repressor_TetR_C"/>
</dbReference>
<gene>
    <name evidence="7" type="ORF">M2283_004829</name>
</gene>
<dbReference type="InterPro" id="IPR009057">
    <property type="entry name" value="Homeodomain-like_sf"/>
</dbReference>